<dbReference type="GO" id="GO:0006508">
    <property type="term" value="P:proteolysis"/>
    <property type="evidence" value="ECO:0007669"/>
    <property type="project" value="InterPro"/>
</dbReference>
<dbReference type="PROSITE" id="PS00135">
    <property type="entry name" value="TRYPSIN_SER"/>
    <property type="match status" value="1"/>
</dbReference>
<dbReference type="InterPro" id="IPR001254">
    <property type="entry name" value="Trypsin_dom"/>
</dbReference>
<feature type="domain" description="Peptidase S1" evidence="3">
    <location>
        <begin position="1"/>
        <end position="205"/>
    </location>
</feature>
<reference evidence="4 5" key="1">
    <citation type="journal article" date="2019" name="Commun. Biol.">
        <title>The bagworm genome reveals a unique fibroin gene that provides high tensile strength.</title>
        <authorList>
            <person name="Kono N."/>
            <person name="Nakamura H."/>
            <person name="Ohtoshi R."/>
            <person name="Tomita M."/>
            <person name="Numata K."/>
            <person name="Arakawa K."/>
        </authorList>
    </citation>
    <scope>NUCLEOTIDE SEQUENCE [LARGE SCALE GENOMIC DNA]</scope>
</reference>
<dbReference type="PROSITE" id="PS50240">
    <property type="entry name" value="TRYPSIN_DOM"/>
    <property type="match status" value="1"/>
</dbReference>
<accession>A0A4C1XNR9</accession>
<dbReference type="Proteomes" id="UP000299102">
    <property type="component" value="Unassembled WGS sequence"/>
</dbReference>
<dbReference type="AlphaFoldDB" id="A0A4C1XNR9"/>
<evidence type="ECO:0000259" key="3">
    <source>
        <dbReference type="PROSITE" id="PS50240"/>
    </source>
</evidence>
<dbReference type="InterPro" id="IPR009003">
    <property type="entry name" value="Peptidase_S1_PA"/>
</dbReference>
<dbReference type="InterPro" id="IPR043504">
    <property type="entry name" value="Peptidase_S1_PA_chymotrypsin"/>
</dbReference>
<dbReference type="InterPro" id="IPR033116">
    <property type="entry name" value="TRYPSIN_SER"/>
</dbReference>
<evidence type="ECO:0000256" key="2">
    <source>
        <dbReference type="SAM" id="MobiDB-lite"/>
    </source>
</evidence>
<dbReference type="PANTHER" id="PTHR24250:SF50">
    <property type="entry name" value="PEPTIDASE S1 DOMAIN-CONTAINING PROTEIN"/>
    <property type="match status" value="1"/>
</dbReference>
<organism evidence="4 5">
    <name type="scientific">Eumeta variegata</name>
    <name type="common">Bagworm moth</name>
    <name type="synonym">Eumeta japonica</name>
    <dbReference type="NCBI Taxonomy" id="151549"/>
    <lineage>
        <taxon>Eukaryota</taxon>
        <taxon>Metazoa</taxon>
        <taxon>Ecdysozoa</taxon>
        <taxon>Arthropoda</taxon>
        <taxon>Hexapoda</taxon>
        <taxon>Insecta</taxon>
        <taxon>Pterygota</taxon>
        <taxon>Neoptera</taxon>
        <taxon>Endopterygota</taxon>
        <taxon>Lepidoptera</taxon>
        <taxon>Glossata</taxon>
        <taxon>Ditrysia</taxon>
        <taxon>Tineoidea</taxon>
        <taxon>Psychidae</taxon>
        <taxon>Oiketicinae</taxon>
        <taxon>Eumeta</taxon>
    </lineage>
</organism>
<evidence type="ECO:0000313" key="5">
    <source>
        <dbReference type="Proteomes" id="UP000299102"/>
    </source>
</evidence>
<comment type="caution">
    <text evidence="4">The sequence shown here is derived from an EMBL/GenBank/DDBJ whole genome shotgun (WGS) entry which is preliminary data.</text>
</comment>
<dbReference type="Pfam" id="PF00089">
    <property type="entry name" value="Trypsin"/>
    <property type="match status" value="1"/>
</dbReference>
<feature type="region of interest" description="Disordered" evidence="2">
    <location>
        <begin position="208"/>
        <end position="294"/>
    </location>
</feature>
<dbReference type="STRING" id="151549.A0A4C1XNR9"/>
<dbReference type="OrthoDB" id="5597713at2759"/>
<feature type="compositionally biased region" description="Low complexity" evidence="2">
    <location>
        <begin position="242"/>
        <end position="294"/>
    </location>
</feature>
<dbReference type="CDD" id="cd00190">
    <property type="entry name" value="Tryp_SPc"/>
    <property type="match status" value="1"/>
</dbReference>
<dbReference type="Gene3D" id="2.40.10.10">
    <property type="entry name" value="Trypsin-like serine proteases"/>
    <property type="match status" value="2"/>
</dbReference>
<keyword evidence="5" id="KW-1185">Reference proteome</keyword>
<dbReference type="EMBL" id="BGZK01000905">
    <property type="protein sequence ID" value="GBP64693.1"/>
    <property type="molecule type" value="Genomic_DNA"/>
</dbReference>
<dbReference type="PANTHER" id="PTHR24250">
    <property type="entry name" value="CHYMOTRYPSIN-RELATED"/>
    <property type="match status" value="1"/>
</dbReference>
<protein>
    <submittedName>
        <fullName evidence="4">Lysostaphin</fullName>
    </submittedName>
</protein>
<name>A0A4C1XNR9_EUMVA</name>
<sequence length="460" mass="48455">MSTDELPYELLNSRPTIVIRAGLVHLTRPEYIFETTTWFNHPLYIDALQSVVQPNDIALLKFERFLPYTDYIKPIRLQSSGDMNKQYEGERLVASGWGRTWTNGALPEHLNWVYLLGVTNFQCSAAFGFNPIIVDSTICARGYNVSSQSTCQGDSGGPLTVIDEDGELSQVGVASFVSSSGCHTDVPAGFIRPGHYHDWITEITGLNFDVSRPDPTTETPEETTVVETTEAPEGTSTDGSQETTTAPIETTAAPIGTTAAPAETTAAPIETTAAPAESTAAPIETTSAPIETTSVPIETTAAPIGTPTAPIETTAAPIETTAAPAETTAAPIETTSAPIETTSVPIETTAAPIGTPTAPIETTAAPIETTAAPAETTAAPIETTSAPIETTSVPIETTAAPIGTPTAPIETTAAPIETTEGPVGTPTDIFEEINSVPEATLTGESLWSRLSPRNLFKFMY</sequence>
<gene>
    <name evidence="4" type="primary">lss</name>
    <name evidence="4" type="ORF">EVAR_47709_1</name>
</gene>
<keyword evidence="1" id="KW-1015">Disulfide bond</keyword>
<evidence type="ECO:0000256" key="1">
    <source>
        <dbReference type="ARBA" id="ARBA00023157"/>
    </source>
</evidence>
<evidence type="ECO:0000313" key="4">
    <source>
        <dbReference type="EMBL" id="GBP64693.1"/>
    </source>
</evidence>
<dbReference type="SMART" id="SM00020">
    <property type="entry name" value="Tryp_SPc"/>
    <property type="match status" value="1"/>
</dbReference>
<dbReference type="SUPFAM" id="SSF50494">
    <property type="entry name" value="Trypsin-like serine proteases"/>
    <property type="match status" value="1"/>
</dbReference>
<proteinExistence type="predicted"/>
<feature type="compositionally biased region" description="Low complexity" evidence="2">
    <location>
        <begin position="216"/>
        <end position="229"/>
    </location>
</feature>
<dbReference type="GO" id="GO:0004252">
    <property type="term" value="F:serine-type endopeptidase activity"/>
    <property type="evidence" value="ECO:0007669"/>
    <property type="project" value="InterPro"/>
</dbReference>